<accession>A0A8U0LLJ2</accession>
<feature type="region of interest" description="Disordered" evidence="1">
    <location>
        <begin position="1"/>
        <end position="20"/>
    </location>
</feature>
<evidence type="ECO:0000313" key="2">
    <source>
        <dbReference type="EMBL" id="VWQ38920.1"/>
    </source>
</evidence>
<comment type="caution">
    <text evidence="2">The sequence shown here is derived from an EMBL/GenBank/DDBJ whole genome shotgun (WGS) entry which is preliminary data.</text>
</comment>
<dbReference type="AlphaFoldDB" id="A0A8U0LLJ2"/>
<name>A0A8U0LLJ2_BIFLI</name>
<dbReference type="Proteomes" id="UP000494246">
    <property type="component" value="Unassembled WGS sequence"/>
</dbReference>
<dbReference type="EMBL" id="CABWKH010000028">
    <property type="protein sequence ID" value="VWQ38920.1"/>
    <property type="molecule type" value="Genomic_DNA"/>
</dbReference>
<proteinExistence type="predicted"/>
<protein>
    <submittedName>
        <fullName evidence="2">Uncharacterized protein</fullName>
    </submittedName>
</protein>
<reference evidence="2 3" key="1">
    <citation type="submission" date="2019-10" db="EMBL/GenBank/DDBJ databases">
        <authorList>
            <consortium name="Melissa Lawson"/>
            <person name="O'neill I."/>
        </authorList>
    </citation>
    <scope>NUCLEOTIDE SEQUENCE [LARGE SCALE GENOMIC DNA]</scope>
    <source>
        <strain evidence="2">LH_23</strain>
    </source>
</reference>
<evidence type="ECO:0000256" key="1">
    <source>
        <dbReference type="SAM" id="MobiDB-lite"/>
    </source>
</evidence>
<gene>
    <name evidence="2" type="ORF">BIFLH23_02334</name>
</gene>
<organism evidence="2 3">
    <name type="scientific">Bifidobacterium longum subsp. infantis</name>
    <dbReference type="NCBI Taxonomy" id="1682"/>
    <lineage>
        <taxon>Bacteria</taxon>
        <taxon>Bacillati</taxon>
        <taxon>Actinomycetota</taxon>
        <taxon>Actinomycetes</taxon>
        <taxon>Bifidobacteriales</taxon>
        <taxon>Bifidobacteriaceae</taxon>
        <taxon>Bifidobacterium</taxon>
    </lineage>
</organism>
<sequence>MQGLERPPGNNRATLPRQSRRGLVRKAQIMRMNDEGPRNGPMVWLMAVLVIALAAKVDTTAADITVLAIGAYAMASHRSS</sequence>
<evidence type="ECO:0000313" key="3">
    <source>
        <dbReference type="Proteomes" id="UP000494246"/>
    </source>
</evidence>